<keyword evidence="3" id="KW-1003">Cell membrane</keyword>
<evidence type="ECO:0000256" key="6">
    <source>
        <dbReference type="ARBA" id="ARBA00022989"/>
    </source>
</evidence>
<reference evidence="9 10" key="2">
    <citation type="journal article" date="2013" name="Genome Announc.">
        <title>Genome Sequence of Growth-Improving Paenibacillus mucilaginosus Strain KNP414.</title>
        <authorList>
            <person name="Lu J.J."/>
            <person name="Wang J.F."/>
            <person name="Hu X.F."/>
        </authorList>
    </citation>
    <scope>NUCLEOTIDE SEQUENCE [LARGE SCALE GENOMIC DNA]</scope>
    <source>
        <strain evidence="9 10">KNP414</strain>
    </source>
</reference>
<keyword evidence="5" id="KW-0862">Zinc</keyword>
<feature type="transmembrane region" description="Helical" evidence="8">
    <location>
        <begin position="129"/>
        <end position="153"/>
    </location>
</feature>
<evidence type="ECO:0000256" key="7">
    <source>
        <dbReference type="ARBA" id="ARBA00023136"/>
    </source>
</evidence>
<keyword evidence="6 8" id="KW-1133">Transmembrane helix</keyword>
<dbReference type="KEGG" id="pms:KNP414_05484"/>
<evidence type="ECO:0000256" key="8">
    <source>
        <dbReference type="SAM" id="Phobius"/>
    </source>
</evidence>
<gene>
    <name evidence="9" type="ordered locus">KNP414_05484</name>
</gene>
<name>F8FIA5_PAEMK</name>
<proteinExistence type="inferred from homology"/>
<keyword evidence="4 8" id="KW-0812">Transmembrane</keyword>
<dbReference type="Proteomes" id="UP000006620">
    <property type="component" value="Chromosome"/>
</dbReference>
<evidence type="ECO:0000256" key="1">
    <source>
        <dbReference type="ARBA" id="ARBA00004651"/>
    </source>
</evidence>
<dbReference type="RefSeq" id="WP_013919161.1">
    <property type="nucleotide sequence ID" value="NC_015690.1"/>
</dbReference>
<organism evidence="9 10">
    <name type="scientific">Paenibacillus mucilaginosus (strain KNP414)</name>
    <dbReference type="NCBI Taxonomy" id="1036673"/>
    <lineage>
        <taxon>Bacteria</taxon>
        <taxon>Bacillati</taxon>
        <taxon>Bacillota</taxon>
        <taxon>Bacilli</taxon>
        <taxon>Bacillales</taxon>
        <taxon>Paenibacillaceae</taxon>
        <taxon>Paenibacillus</taxon>
    </lineage>
</organism>
<dbReference type="GO" id="GO:0005886">
    <property type="term" value="C:plasma membrane"/>
    <property type="evidence" value="ECO:0007669"/>
    <property type="project" value="UniProtKB-SubCell"/>
</dbReference>
<dbReference type="Pfam" id="PF02535">
    <property type="entry name" value="Zip"/>
    <property type="match status" value="1"/>
</dbReference>
<dbReference type="PANTHER" id="PTHR11040">
    <property type="entry name" value="ZINC/IRON TRANSPORTER"/>
    <property type="match status" value="1"/>
</dbReference>
<dbReference type="PATRIC" id="fig|1036673.3.peg.5087"/>
<dbReference type="EMBL" id="CP002869">
    <property type="protein sequence ID" value="AEI44008.1"/>
    <property type="molecule type" value="Genomic_DNA"/>
</dbReference>
<feature type="transmembrane region" description="Helical" evidence="8">
    <location>
        <begin position="165"/>
        <end position="184"/>
    </location>
</feature>
<feature type="transmembrane region" description="Helical" evidence="8">
    <location>
        <begin position="60"/>
        <end position="79"/>
    </location>
</feature>
<sequence>MWEVLWGSILSAMSTGAGALLILVMKGTTQRLRDMLLALSSGIMIVATTFSLIPEAMKQGSVWVITAGVLLGTAVLALVEKGVPHLPITRKVNQVLDRKAILVLAAITLHNIPEGLSVGVSYASEDQSLGGIIALAIGLQNAPEGLMVALFLVTQEISRWKAFGIATLTGAVEIVSSLLGYGLAQTVGSLVPYGLSFAAGAMLFILFKELIPESQENGRELSATFSFMSGFLLMLILLQVL</sequence>
<feature type="transmembrane region" description="Helical" evidence="8">
    <location>
        <begin position="6"/>
        <end position="24"/>
    </location>
</feature>
<protein>
    <submittedName>
        <fullName evidence="9">Divalent heavy-metal cation transporter</fullName>
    </submittedName>
</protein>
<evidence type="ECO:0000256" key="5">
    <source>
        <dbReference type="ARBA" id="ARBA00022833"/>
    </source>
</evidence>
<dbReference type="AlphaFoldDB" id="F8FIA5"/>
<evidence type="ECO:0000256" key="2">
    <source>
        <dbReference type="ARBA" id="ARBA00006939"/>
    </source>
</evidence>
<evidence type="ECO:0000313" key="10">
    <source>
        <dbReference type="Proteomes" id="UP000006620"/>
    </source>
</evidence>
<dbReference type="HOGENOM" id="CLU_015114_1_2_9"/>
<evidence type="ECO:0000256" key="3">
    <source>
        <dbReference type="ARBA" id="ARBA00022475"/>
    </source>
</evidence>
<feature type="transmembrane region" description="Helical" evidence="8">
    <location>
        <begin position="36"/>
        <end position="54"/>
    </location>
</feature>
<dbReference type="PANTHER" id="PTHR11040:SF211">
    <property type="entry name" value="ZINC TRANSPORTER ZIP11"/>
    <property type="match status" value="1"/>
</dbReference>
<feature type="transmembrane region" description="Helical" evidence="8">
    <location>
        <begin position="190"/>
        <end position="211"/>
    </location>
</feature>
<dbReference type="GO" id="GO:0005385">
    <property type="term" value="F:zinc ion transmembrane transporter activity"/>
    <property type="evidence" value="ECO:0007669"/>
    <property type="project" value="TreeGrafter"/>
</dbReference>
<evidence type="ECO:0000256" key="4">
    <source>
        <dbReference type="ARBA" id="ARBA00022692"/>
    </source>
</evidence>
<accession>F8FIA5</accession>
<evidence type="ECO:0000313" key="9">
    <source>
        <dbReference type="EMBL" id="AEI44008.1"/>
    </source>
</evidence>
<feature type="transmembrane region" description="Helical" evidence="8">
    <location>
        <begin position="223"/>
        <end position="240"/>
    </location>
</feature>
<feature type="transmembrane region" description="Helical" evidence="8">
    <location>
        <begin position="100"/>
        <end position="123"/>
    </location>
</feature>
<dbReference type="InterPro" id="IPR003689">
    <property type="entry name" value="ZIP"/>
</dbReference>
<comment type="similarity">
    <text evidence="2">Belongs to the ZIP transporter (TC 2.A.5) family.</text>
</comment>
<reference evidence="10" key="1">
    <citation type="submission" date="2011-06" db="EMBL/GenBank/DDBJ databases">
        <title>Complete genome sequence of Paenibacillus mucilaginosus KNP414.</title>
        <authorList>
            <person name="Wang J."/>
            <person name="Hu S."/>
            <person name="Hu X."/>
            <person name="Zhang B."/>
            <person name="Dong D."/>
            <person name="Zhang S."/>
            <person name="Zhao K."/>
            <person name="Wu D."/>
        </authorList>
    </citation>
    <scope>NUCLEOTIDE SEQUENCE [LARGE SCALE GENOMIC DNA]</scope>
    <source>
        <strain evidence="10">KNP414</strain>
    </source>
</reference>
<keyword evidence="7 8" id="KW-0472">Membrane</keyword>
<comment type="subcellular location">
    <subcellularLocation>
        <location evidence="1">Cell membrane</location>
        <topology evidence="1">Multi-pass membrane protein</topology>
    </subcellularLocation>
</comment>